<dbReference type="InterPro" id="IPR024528">
    <property type="entry name" value="ThrE_2"/>
</dbReference>
<keyword evidence="2 7" id="KW-0812">Transmembrane</keyword>
<evidence type="ECO:0000256" key="5">
    <source>
        <dbReference type="ARBA" id="ARBA00034125"/>
    </source>
</evidence>
<evidence type="ECO:0000256" key="4">
    <source>
        <dbReference type="ARBA" id="ARBA00023136"/>
    </source>
</evidence>
<feature type="domain" description="Threonine/Serine exporter ThrE" evidence="9">
    <location>
        <begin position="974"/>
        <end position="1074"/>
    </location>
</feature>
<evidence type="ECO:0000256" key="6">
    <source>
        <dbReference type="SAM" id="MobiDB-lite"/>
    </source>
</evidence>
<gene>
    <name evidence="10" type="ORF">CCUS01_12509</name>
</gene>
<keyword evidence="11" id="KW-1185">Reference proteome</keyword>
<organism evidence="10 11">
    <name type="scientific">Colletotrichum cuscutae</name>
    <dbReference type="NCBI Taxonomy" id="1209917"/>
    <lineage>
        <taxon>Eukaryota</taxon>
        <taxon>Fungi</taxon>
        <taxon>Dikarya</taxon>
        <taxon>Ascomycota</taxon>
        <taxon>Pezizomycotina</taxon>
        <taxon>Sordariomycetes</taxon>
        <taxon>Hypocreomycetidae</taxon>
        <taxon>Glomerellales</taxon>
        <taxon>Glomerellaceae</taxon>
        <taxon>Colletotrichum</taxon>
        <taxon>Colletotrichum acutatum species complex</taxon>
    </lineage>
</organism>
<feature type="transmembrane region" description="Helical" evidence="7">
    <location>
        <begin position="881"/>
        <end position="902"/>
    </location>
</feature>
<feature type="region of interest" description="Disordered" evidence="6">
    <location>
        <begin position="271"/>
        <end position="442"/>
    </location>
</feature>
<evidence type="ECO:0000256" key="1">
    <source>
        <dbReference type="ARBA" id="ARBA00004141"/>
    </source>
</evidence>
<feature type="region of interest" description="Disordered" evidence="6">
    <location>
        <begin position="557"/>
        <end position="606"/>
    </location>
</feature>
<comment type="similarity">
    <text evidence="5">Belongs to the ThrE exporter (TC 2.A.79) family.</text>
</comment>
<feature type="transmembrane region" description="Helical" evidence="7">
    <location>
        <begin position="816"/>
        <end position="836"/>
    </location>
</feature>
<feature type="transmembrane region" description="Helical" evidence="7">
    <location>
        <begin position="968"/>
        <end position="995"/>
    </location>
</feature>
<feature type="transmembrane region" description="Helical" evidence="7">
    <location>
        <begin position="914"/>
        <end position="938"/>
    </location>
</feature>
<feature type="compositionally biased region" description="Polar residues" evidence="6">
    <location>
        <begin position="301"/>
        <end position="315"/>
    </location>
</feature>
<dbReference type="GO" id="GO:0016020">
    <property type="term" value="C:membrane"/>
    <property type="evidence" value="ECO:0007669"/>
    <property type="project" value="UniProtKB-SubCell"/>
</dbReference>
<feature type="compositionally biased region" description="Polar residues" evidence="6">
    <location>
        <begin position="557"/>
        <end position="576"/>
    </location>
</feature>
<dbReference type="PANTHER" id="PTHR31082">
    <property type="entry name" value="PHEROMONE-REGULATED MEMBRANE PROTEIN 10"/>
    <property type="match status" value="1"/>
</dbReference>
<sequence>MNVYSHRLLGELFPDGSASSTPIQLGRTSGASKNPARYTRLCANPSVRAPYVKMKHPHSLLLQHRDTKFPLLTYMTQATKVQVPVPPGISRRRNRTYPWFKPLTEQIFTAAETQTRSLRIGGTLESYAGSSVFLQPHRQLRDITRQRGKGNPMTTCAWFHIAYHPQAKAAQGLTGTRSWKFDLLLLVERFRPKWSLMDTKKYFRYENLSRHARLPEGPGDKLPTSSEFFFGNLLCFCILLFCFFSRLHSAPLPSWKILARFLTVDAMAGISQSSPDDDPGPEPGGIGSASTAALEPVESASEPTSGSDTSGTSLPSEAAAAAALRKEKGRVRFNSNAAATKPPTSPPAVPTTPKLAPAQPTRPSILRGGSGSSIPTVATFAKEEPHPPDENERQEAKSAAAAAQERARQMAENVHFGSPTRENRDSLESATTTTASEYDLGGGEGAGGYIALQDLHSRQPLNGDSAEAEKKAHEHHAALNDEAYKIVRAHTWRLAEKPESVAGPSNAQEADIHKVTEHLLQEINDGQYDGVYSVPAPTEYRGSVLSQLLKLYKPAESGNQYQSSGQTNRSSVTSFSFGGPLPGAGTPGSNSGTATPTTPKKKKWYEANRSQETLVNLIEASARLANPNTQGKTDESPKNGKAAGKKTRPKHKRTASNSIAAYLARQEEEAKITVHIAETLSRQEYIITLCKALMLFGAPTHRLEEYLSTTAKVLEIDGHFLYLPGCMIISFDDRSTHTTEVRIVRVAQGIDLGKLRDAHHVYKEVIHDVVSVDEGIQRLDTLIKAKDKFHAWIRVLVFGLTSATAAPFSFGARMIDLPLCFFFGCLVGFLQLIVAANSKLYSNVLEVTATVLVSFLARAFGSIKGGELFCFSALAQGGIVMLLPGYLVCNCTSFFSALLAYLQSRAIVPGSIRIVYAIIYSLFLGFGITIGAVLYGMFDENAVSTTSCTNSIPTYYTFIFAKWRQMPVMLVVAFAGYIVANALGALTVGVLANLYSRLRHGVAAATLIPAIFTQVPGGLAAANAITNSTHAVNGTSSVQYSGGESLNTVVFNVAASMIQIAIGIAVGLFISALIIYPLGKRRSATRLAYQLQLRSLLFKSFHLQQPESGRSFIAIIAPVLQEETTAKVKIERNSVITDDLTFHDSLTPGLPYTAIQQGDSRIILRNAQGDLRDNARPTSMEGEREGRIVATALDERNSDEPLPTSNFSIVQTMRDNDMEICYHLGEAQKAEFDVRNEITGRRRQGIMLSEDTVPKERIAAFRDASSDFTCYTALNLGRRRKTTSCILDYTRIPITNFRSKPTLPIRRPGIPESLATSNAVS</sequence>
<evidence type="ECO:0000313" key="10">
    <source>
        <dbReference type="EMBL" id="KAK1445462.1"/>
    </source>
</evidence>
<dbReference type="Proteomes" id="UP001239213">
    <property type="component" value="Unassembled WGS sequence"/>
</dbReference>
<evidence type="ECO:0008006" key="12">
    <source>
        <dbReference type="Google" id="ProtNLM"/>
    </source>
</evidence>
<accession>A0AAI9TTY6</accession>
<protein>
    <recommendedName>
        <fullName evidence="12">Threonine/serine exporter-like N-terminal domain-containing protein</fullName>
    </recommendedName>
</protein>
<keyword evidence="3 7" id="KW-1133">Transmembrane helix</keyword>
<evidence type="ECO:0000256" key="2">
    <source>
        <dbReference type="ARBA" id="ARBA00022692"/>
    </source>
</evidence>
<dbReference type="InterPro" id="IPR051361">
    <property type="entry name" value="ThrE/Ser_Exporter"/>
</dbReference>
<dbReference type="PANTHER" id="PTHR31082:SF4">
    <property type="entry name" value="PHEROMONE-REGULATED MEMBRANE PROTEIN 10"/>
    <property type="match status" value="1"/>
</dbReference>
<dbReference type="Pfam" id="PF06738">
    <property type="entry name" value="ThrE"/>
    <property type="match status" value="1"/>
</dbReference>
<keyword evidence="4 7" id="KW-0472">Membrane</keyword>
<feature type="region of interest" description="Disordered" evidence="6">
    <location>
        <begin position="623"/>
        <end position="655"/>
    </location>
</feature>
<feature type="domain" description="Threonine/serine exporter-like N-terminal" evidence="8">
    <location>
        <begin position="685"/>
        <end position="934"/>
    </location>
</feature>
<feature type="compositionally biased region" description="Basic and acidic residues" evidence="6">
    <location>
        <begin position="381"/>
        <end position="396"/>
    </location>
</feature>
<evidence type="ECO:0000259" key="9">
    <source>
        <dbReference type="Pfam" id="PF12821"/>
    </source>
</evidence>
<reference evidence="10" key="1">
    <citation type="submission" date="2016-11" db="EMBL/GenBank/DDBJ databases">
        <title>The genome sequence of Colletotrichum cuscutae.</title>
        <authorList>
            <person name="Baroncelli R."/>
        </authorList>
    </citation>
    <scope>NUCLEOTIDE SEQUENCE</scope>
    <source>
        <strain evidence="10">IMI 304802</strain>
    </source>
</reference>
<evidence type="ECO:0000256" key="3">
    <source>
        <dbReference type="ARBA" id="ARBA00022989"/>
    </source>
</evidence>
<feature type="compositionally biased region" description="Basic residues" evidence="6">
    <location>
        <begin position="643"/>
        <end position="654"/>
    </location>
</feature>
<evidence type="ECO:0000313" key="11">
    <source>
        <dbReference type="Proteomes" id="UP001239213"/>
    </source>
</evidence>
<dbReference type="Pfam" id="PF12821">
    <property type="entry name" value="ThrE_2"/>
    <property type="match status" value="1"/>
</dbReference>
<feature type="compositionally biased region" description="Low complexity" evidence="6">
    <location>
        <begin position="428"/>
        <end position="437"/>
    </location>
</feature>
<feature type="transmembrane region" description="Helical" evidence="7">
    <location>
        <begin position="1049"/>
        <end position="1076"/>
    </location>
</feature>
<dbReference type="EMBL" id="MPDP01000322">
    <property type="protein sequence ID" value="KAK1445462.1"/>
    <property type="molecule type" value="Genomic_DNA"/>
</dbReference>
<feature type="transmembrane region" description="Helical" evidence="7">
    <location>
        <begin position="1002"/>
        <end position="1025"/>
    </location>
</feature>
<evidence type="ECO:0000256" key="7">
    <source>
        <dbReference type="SAM" id="Phobius"/>
    </source>
</evidence>
<dbReference type="GO" id="GO:0022857">
    <property type="term" value="F:transmembrane transporter activity"/>
    <property type="evidence" value="ECO:0007669"/>
    <property type="project" value="InterPro"/>
</dbReference>
<proteinExistence type="inferred from homology"/>
<feature type="transmembrane region" description="Helical" evidence="7">
    <location>
        <begin position="791"/>
        <end position="810"/>
    </location>
</feature>
<comment type="subcellular location">
    <subcellularLocation>
        <location evidence="1">Membrane</location>
        <topology evidence="1">Multi-pass membrane protein</topology>
    </subcellularLocation>
</comment>
<dbReference type="InterPro" id="IPR010619">
    <property type="entry name" value="ThrE-like_N"/>
</dbReference>
<name>A0AAI9TTY6_9PEZI</name>
<comment type="caution">
    <text evidence="10">The sequence shown here is derived from an EMBL/GenBank/DDBJ whole genome shotgun (WGS) entry which is preliminary data.</text>
</comment>
<evidence type="ECO:0000259" key="8">
    <source>
        <dbReference type="Pfam" id="PF06738"/>
    </source>
</evidence>